<gene>
    <name evidence="2" type="ORF">Pla144_41440</name>
</gene>
<evidence type="ECO:0000313" key="3">
    <source>
        <dbReference type="Proteomes" id="UP000318437"/>
    </source>
</evidence>
<dbReference type="Proteomes" id="UP000318437">
    <property type="component" value="Unassembled WGS sequence"/>
</dbReference>
<keyword evidence="1" id="KW-0732">Signal</keyword>
<protein>
    <recommendedName>
        <fullName evidence="4">PEP-CTERM protein-sorting domain-containing protein</fullName>
    </recommendedName>
</protein>
<dbReference type="RefSeq" id="WP_146452441.1">
    <property type="nucleotide sequence ID" value="NZ_SJPS01000007.1"/>
</dbReference>
<organism evidence="2 3">
    <name type="scientific">Bythopirellula polymerisocia</name>
    <dbReference type="NCBI Taxonomy" id="2528003"/>
    <lineage>
        <taxon>Bacteria</taxon>
        <taxon>Pseudomonadati</taxon>
        <taxon>Planctomycetota</taxon>
        <taxon>Planctomycetia</taxon>
        <taxon>Pirellulales</taxon>
        <taxon>Lacipirellulaceae</taxon>
        <taxon>Bythopirellula</taxon>
    </lineage>
</organism>
<proteinExistence type="predicted"/>
<name>A0A5C6CGK6_9BACT</name>
<reference evidence="2 3" key="1">
    <citation type="submission" date="2019-02" db="EMBL/GenBank/DDBJ databases">
        <title>Deep-cultivation of Planctomycetes and their phenomic and genomic characterization uncovers novel biology.</title>
        <authorList>
            <person name="Wiegand S."/>
            <person name="Jogler M."/>
            <person name="Boedeker C."/>
            <person name="Pinto D."/>
            <person name="Vollmers J."/>
            <person name="Rivas-Marin E."/>
            <person name="Kohn T."/>
            <person name="Peeters S.H."/>
            <person name="Heuer A."/>
            <person name="Rast P."/>
            <person name="Oberbeckmann S."/>
            <person name="Bunk B."/>
            <person name="Jeske O."/>
            <person name="Meyerdierks A."/>
            <person name="Storesund J.E."/>
            <person name="Kallscheuer N."/>
            <person name="Luecker S."/>
            <person name="Lage O.M."/>
            <person name="Pohl T."/>
            <person name="Merkel B.J."/>
            <person name="Hornburger P."/>
            <person name="Mueller R.-W."/>
            <person name="Bruemmer F."/>
            <person name="Labrenz M."/>
            <person name="Spormann A.M."/>
            <person name="Op Den Camp H."/>
            <person name="Overmann J."/>
            <person name="Amann R."/>
            <person name="Jetten M.S.M."/>
            <person name="Mascher T."/>
            <person name="Medema M.H."/>
            <person name="Devos D.P."/>
            <person name="Kaster A.-K."/>
            <person name="Ovreas L."/>
            <person name="Rohde M."/>
            <person name="Galperin M.Y."/>
            <person name="Jogler C."/>
        </authorList>
    </citation>
    <scope>NUCLEOTIDE SEQUENCE [LARGE SCALE GENOMIC DNA]</scope>
    <source>
        <strain evidence="2 3">Pla144</strain>
    </source>
</reference>
<keyword evidence="3" id="KW-1185">Reference proteome</keyword>
<accession>A0A5C6CGK6</accession>
<feature type="chain" id="PRO_5023038543" description="PEP-CTERM protein-sorting domain-containing protein" evidence="1">
    <location>
        <begin position="21"/>
        <end position="424"/>
    </location>
</feature>
<dbReference type="OrthoDB" id="266505at2"/>
<sequence length="424" mass="44839" precursor="true">MWLRASAILLAFICISPSFADDLQLTLDLLNNISNDATSGGTWQLFARKLETSSGAEGDFGVAATRALLNNVDINTITFRSGIGQPTTGGPYIQTLSNGTVEINYQQDLGGPVVTGVGVFPSFRPFQDQLIASGTWPSGPRPAFGLDPDSFSSSGSFLSSASAPFAAISPDNTFSDVVTLGDFNDSDTITLLDISPHLLTQAGNEPRYHPAADFNQSGTVSSSDRAQFIAALSNRKPSPLTPAPEPSGSEAGSVFFSGDVGPAALGESGTIEIRMELNGTYDSFQNGGVDLGIHLGTPGVVRFTSAELLNTAGRWTSTSEAFDDNSVRLFAVSYLAPGMLISVPGVLFATIEYERIGPGWTPLIFEIGPETLVDGRSLLGSFDVTQNYAFLASSIGVPEPNSLLLGFGTCVLLFAKRQRYRLHP</sequence>
<dbReference type="EMBL" id="SJPS01000007">
    <property type="protein sequence ID" value="TWU22684.1"/>
    <property type="molecule type" value="Genomic_DNA"/>
</dbReference>
<evidence type="ECO:0000313" key="2">
    <source>
        <dbReference type="EMBL" id="TWU22684.1"/>
    </source>
</evidence>
<evidence type="ECO:0000256" key="1">
    <source>
        <dbReference type="SAM" id="SignalP"/>
    </source>
</evidence>
<evidence type="ECO:0008006" key="4">
    <source>
        <dbReference type="Google" id="ProtNLM"/>
    </source>
</evidence>
<feature type="signal peptide" evidence="1">
    <location>
        <begin position="1"/>
        <end position="20"/>
    </location>
</feature>
<comment type="caution">
    <text evidence="2">The sequence shown here is derived from an EMBL/GenBank/DDBJ whole genome shotgun (WGS) entry which is preliminary data.</text>
</comment>
<dbReference type="AlphaFoldDB" id="A0A5C6CGK6"/>